<evidence type="ECO:0000313" key="2">
    <source>
        <dbReference type="Proteomes" id="UP000193411"/>
    </source>
</evidence>
<proteinExistence type="predicted"/>
<keyword evidence="1" id="KW-0689">Ribosomal protein</keyword>
<sequence>MFGFGAFRATAVQLGGRLNKIPWRMSATRKANQRKRLRAVDDVVNTLASSGVQFRALNQALAVPTEAQMNPANKYWVFARNDPGLKKAVHKVPKFSRVEHAREWPVGLRKSLGA</sequence>
<dbReference type="GO" id="GO:0003735">
    <property type="term" value="F:structural constituent of ribosome"/>
    <property type="evidence" value="ECO:0007669"/>
    <property type="project" value="TreeGrafter"/>
</dbReference>
<dbReference type="Proteomes" id="UP000193411">
    <property type="component" value="Unassembled WGS sequence"/>
</dbReference>
<keyword evidence="2" id="KW-1185">Reference proteome</keyword>
<protein>
    <submittedName>
        <fullName evidence="1">Putative MRPL31-mitochondrial ribosomal protein, large subunit</fullName>
    </submittedName>
</protein>
<name>A0A1Y2HI04_9FUNG</name>
<dbReference type="EMBL" id="MCFL01000030">
    <property type="protein sequence ID" value="ORZ34159.1"/>
    <property type="molecule type" value="Genomic_DNA"/>
</dbReference>
<dbReference type="InterPro" id="IPR016340">
    <property type="entry name" value="Ribosomal_mL60"/>
</dbReference>
<dbReference type="AlphaFoldDB" id="A0A1Y2HI04"/>
<dbReference type="OrthoDB" id="2332379at2759"/>
<dbReference type="STRING" id="765915.A0A1Y2HI04"/>
<dbReference type="PANTHER" id="PTHR28271:SF1">
    <property type="entry name" value="LARGE RIBOSOMAL SUBUNIT PROTEIN ML60"/>
    <property type="match status" value="1"/>
</dbReference>
<dbReference type="PANTHER" id="PTHR28271">
    <property type="entry name" value="54S RIBOSOMAL PROTEIN L31, MITOCHONDRIAL"/>
    <property type="match status" value="1"/>
</dbReference>
<organism evidence="1 2">
    <name type="scientific">Catenaria anguillulae PL171</name>
    <dbReference type="NCBI Taxonomy" id="765915"/>
    <lineage>
        <taxon>Eukaryota</taxon>
        <taxon>Fungi</taxon>
        <taxon>Fungi incertae sedis</taxon>
        <taxon>Blastocladiomycota</taxon>
        <taxon>Blastocladiomycetes</taxon>
        <taxon>Blastocladiales</taxon>
        <taxon>Catenariaceae</taxon>
        <taxon>Catenaria</taxon>
    </lineage>
</organism>
<keyword evidence="1" id="KW-0687">Ribonucleoprotein</keyword>
<dbReference type="Pfam" id="PF09784">
    <property type="entry name" value="L31"/>
    <property type="match status" value="1"/>
</dbReference>
<reference evidence="1 2" key="1">
    <citation type="submission" date="2016-07" db="EMBL/GenBank/DDBJ databases">
        <title>Pervasive Adenine N6-methylation of Active Genes in Fungi.</title>
        <authorList>
            <consortium name="DOE Joint Genome Institute"/>
            <person name="Mondo S.J."/>
            <person name="Dannebaum R.O."/>
            <person name="Kuo R.C."/>
            <person name="Labutti K."/>
            <person name="Haridas S."/>
            <person name="Kuo A."/>
            <person name="Salamov A."/>
            <person name="Ahrendt S.R."/>
            <person name="Lipzen A."/>
            <person name="Sullivan W."/>
            <person name="Andreopoulos W.B."/>
            <person name="Clum A."/>
            <person name="Lindquist E."/>
            <person name="Daum C."/>
            <person name="Ramamoorthy G.K."/>
            <person name="Gryganskyi A."/>
            <person name="Culley D."/>
            <person name="Magnuson J.K."/>
            <person name="James T.Y."/>
            <person name="O'Malley M.A."/>
            <person name="Stajich J.E."/>
            <person name="Spatafora J.W."/>
            <person name="Visel A."/>
            <person name="Grigoriev I.V."/>
        </authorList>
    </citation>
    <scope>NUCLEOTIDE SEQUENCE [LARGE SCALE GENOMIC DNA]</scope>
    <source>
        <strain evidence="1 2">PL171</strain>
    </source>
</reference>
<accession>A0A1Y2HI04</accession>
<evidence type="ECO:0000313" key="1">
    <source>
        <dbReference type="EMBL" id="ORZ34159.1"/>
    </source>
</evidence>
<comment type="caution">
    <text evidence="1">The sequence shown here is derived from an EMBL/GenBank/DDBJ whole genome shotgun (WGS) entry which is preliminary data.</text>
</comment>
<dbReference type="GO" id="GO:0005762">
    <property type="term" value="C:mitochondrial large ribosomal subunit"/>
    <property type="evidence" value="ECO:0007669"/>
    <property type="project" value="TreeGrafter"/>
</dbReference>
<gene>
    <name evidence="1" type="ORF">BCR44DRAFT_122671</name>
</gene>